<proteinExistence type="predicted"/>
<dbReference type="PANTHER" id="PTHR31218">
    <property type="entry name" value="WAT1-RELATED PROTEIN"/>
    <property type="match status" value="1"/>
</dbReference>
<evidence type="ECO:0000313" key="6">
    <source>
        <dbReference type="Proteomes" id="UP000275267"/>
    </source>
</evidence>
<evidence type="ECO:0000256" key="4">
    <source>
        <dbReference type="SAM" id="SignalP"/>
    </source>
</evidence>
<keyword evidence="6" id="KW-1185">Reference proteome</keyword>
<keyword evidence="1" id="KW-0812">Transmembrane</keyword>
<keyword evidence="2" id="KW-1133">Transmembrane helix</keyword>
<gene>
    <name evidence="5" type="ORF">C2845_PM05G09940</name>
</gene>
<dbReference type="InterPro" id="IPR030184">
    <property type="entry name" value="WAT1-related"/>
</dbReference>
<evidence type="ECO:0000256" key="1">
    <source>
        <dbReference type="ARBA" id="ARBA00022692"/>
    </source>
</evidence>
<keyword evidence="3" id="KW-0472">Membrane</keyword>
<dbReference type="STRING" id="4540.A0A3L6SXS4"/>
<dbReference type="GO" id="GO:0022857">
    <property type="term" value="F:transmembrane transporter activity"/>
    <property type="evidence" value="ECO:0007669"/>
    <property type="project" value="InterPro"/>
</dbReference>
<sequence>MVFANTMWSLLIVLQAPLLEECPDKILVTAAQCVCSTAQSFVVAVVAERDLSRWKLNFDVSLPAIFYSGL</sequence>
<dbReference type="Proteomes" id="UP000275267">
    <property type="component" value="Unassembled WGS sequence"/>
</dbReference>
<feature type="chain" id="PRO_5018014104" description="WAT1-related protein" evidence="4">
    <location>
        <begin position="22"/>
        <end position="70"/>
    </location>
</feature>
<evidence type="ECO:0008006" key="7">
    <source>
        <dbReference type="Google" id="ProtNLM"/>
    </source>
</evidence>
<feature type="signal peptide" evidence="4">
    <location>
        <begin position="1"/>
        <end position="21"/>
    </location>
</feature>
<protein>
    <recommendedName>
        <fullName evidence="7">WAT1-related protein</fullName>
    </recommendedName>
</protein>
<keyword evidence="4" id="KW-0732">Signal</keyword>
<evidence type="ECO:0000256" key="3">
    <source>
        <dbReference type="ARBA" id="ARBA00023136"/>
    </source>
</evidence>
<organism evidence="5 6">
    <name type="scientific">Panicum miliaceum</name>
    <name type="common">Proso millet</name>
    <name type="synonym">Broomcorn millet</name>
    <dbReference type="NCBI Taxonomy" id="4540"/>
    <lineage>
        <taxon>Eukaryota</taxon>
        <taxon>Viridiplantae</taxon>
        <taxon>Streptophyta</taxon>
        <taxon>Embryophyta</taxon>
        <taxon>Tracheophyta</taxon>
        <taxon>Spermatophyta</taxon>
        <taxon>Magnoliopsida</taxon>
        <taxon>Liliopsida</taxon>
        <taxon>Poales</taxon>
        <taxon>Poaceae</taxon>
        <taxon>PACMAD clade</taxon>
        <taxon>Panicoideae</taxon>
        <taxon>Panicodae</taxon>
        <taxon>Paniceae</taxon>
        <taxon>Panicinae</taxon>
        <taxon>Panicum</taxon>
        <taxon>Panicum sect. Panicum</taxon>
    </lineage>
</organism>
<dbReference type="AlphaFoldDB" id="A0A3L6SXS4"/>
<reference evidence="6" key="1">
    <citation type="journal article" date="2019" name="Nat. Commun.">
        <title>The genome of broomcorn millet.</title>
        <authorList>
            <person name="Zou C."/>
            <person name="Miki D."/>
            <person name="Li D."/>
            <person name="Tang Q."/>
            <person name="Xiao L."/>
            <person name="Rajput S."/>
            <person name="Deng P."/>
            <person name="Jia W."/>
            <person name="Huang R."/>
            <person name="Zhang M."/>
            <person name="Sun Y."/>
            <person name="Hu J."/>
            <person name="Fu X."/>
            <person name="Schnable P.S."/>
            <person name="Li F."/>
            <person name="Zhang H."/>
            <person name="Feng B."/>
            <person name="Zhu X."/>
            <person name="Liu R."/>
            <person name="Schnable J.C."/>
            <person name="Zhu J.-K."/>
            <person name="Zhang H."/>
        </authorList>
    </citation>
    <scope>NUCLEOTIDE SEQUENCE [LARGE SCALE GENOMIC DNA]</scope>
</reference>
<dbReference type="EMBL" id="PQIB02000003">
    <property type="protein sequence ID" value="RLN28375.1"/>
    <property type="molecule type" value="Genomic_DNA"/>
</dbReference>
<dbReference type="OrthoDB" id="660696at2759"/>
<name>A0A3L6SXS4_PANMI</name>
<comment type="caution">
    <text evidence="5">The sequence shown here is derived from an EMBL/GenBank/DDBJ whole genome shotgun (WGS) entry which is preliminary data.</text>
</comment>
<evidence type="ECO:0000313" key="5">
    <source>
        <dbReference type="EMBL" id="RLN28375.1"/>
    </source>
</evidence>
<dbReference type="GO" id="GO:0016020">
    <property type="term" value="C:membrane"/>
    <property type="evidence" value="ECO:0007669"/>
    <property type="project" value="InterPro"/>
</dbReference>
<accession>A0A3L6SXS4</accession>
<evidence type="ECO:0000256" key="2">
    <source>
        <dbReference type="ARBA" id="ARBA00022989"/>
    </source>
</evidence>